<dbReference type="InterPro" id="IPR008271">
    <property type="entry name" value="Ser/Thr_kinase_AS"/>
</dbReference>
<dbReference type="RefSeq" id="WP_019467519.1">
    <property type="nucleotide sequence ID" value="NZ_ALOY01000184.1"/>
</dbReference>
<dbReference type="Gene3D" id="3.90.1580.10">
    <property type="entry name" value="paralog of FGE (formylglycine-generating enzyme)"/>
    <property type="match status" value="1"/>
</dbReference>
<feature type="compositionally biased region" description="Pro residues" evidence="6">
    <location>
        <begin position="93"/>
        <end position="104"/>
    </location>
</feature>
<evidence type="ECO:0000256" key="3">
    <source>
        <dbReference type="ARBA" id="ARBA00022777"/>
    </source>
</evidence>
<dbReference type="PROSITE" id="PS00107">
    <property type="entry name" value="PROTEIN_KINASE_ATP"/>
    <property type="match status" value="1"/>
</dbReference>
<feature type="compositionally biased region" description="Low complexity" evidence="6">
    <location>
        <begin position="129"/>
        <end position="153"/>
    </location>
</feature>
<feature type="binding site" evidence="5">
    <location>
        <position position="214"/>
    </location>
    <ligand>
        <name>ATP</name>
        <dbReference type="ChEBI" id="CHEBI:30616"/>
    </ligand>
</feature>
<dbReference type="Pfam" id="PF03781">
    <property type="entry name" value="FGE-sulfatase"/>
    <property type="match status" value="1"/>
</dbReference>
<dbReference type="InterPro" id="IPR017441">
    <property type="entry name" value="Protein_kinase_ATP_BS"/>
</dbReference>
<dbReference type="Gene3D" id="1.10.510.10">
    <property type="entry name" value="Transferase(Phosphotransferase) domain 1"/>
    <property type="match status" value="1"/>
</dbReference>
<feature type="region of interest" description="Disordered" evidence="6">
    <location>
        <begin position="93"/>
        <end position="153"/>
    </location>
</feature>
<dbReference type="OrthoDB" id="9801841at2"/>
<dbReference type="PATRIC" id="fig|1217721.7.peg.2815"/>
<dbReference type="InterPro" id="IPR000719">
    <property type="entry name" value="Prot_kinase_dom"/>
</dbReference>
<gene>
    <name evidence="8" type="ORF">HY57_13645</name>
</gene>
<evidence type="ECO:0000256" key="2">
    <source>
        <dbReference type="ARBA" id="ARBA00022741"/>
    </source>
</evidence>
<proteinExistence type="predicted"/>
<dbReference type="PROSITE" id="PS00108">
    <property type="entry name" value="PROTEIN_KINASE_ST"/>
    <property type="match status" value="1"/>
</dbReference>
<dbReference type="InterPro" id="IPR005532">
    <property type="entry name" value="SUMF_dom"/>
</dbReference>
<dbReference type="SUPFAM" id="SSF56112">
    <property type="entry name" value="Protein kinase-like (PK-like)"/>
    <property type="match status" value="1"/>
</dbReference>
<evidence type="ECO:0000256" key="4">
    <source>
        <dbReference type="ARBA" id="ARBA00022840"/>
    </source>
</evidence>
<dbReference type="Gene3D" id="3.30.200.20">
    <property type="entry name" value="Phosphorylase Kinase, domain 1"/>
    <property type="match status" value="1"/>
</dbReference>
<dbReference type="GO" id="GO:0005524">
    <property type="term" value="F:ATP binding"/>
    <property type="evidence" value="ECO:0007669"/>
    <property type="project" value="UniProtKB-UniRule"/>
</dbReference>
<dbReference type="PANTHER" id="PTHR43289">
    <property type="entry name" value="MITOGEN-ACTIVATED PROTEIN KINASE KINASE KINASE 20-RELATED"/>
    <property type="match status" value="1"/>
</dbReference>
<dbReference type="PROSITE" id="PS50011">
    <property type="entry name" value="PROTEIN_KINASE_DOM"/>
    <property type="match status" value="1"/>
</dbReference>
<dbReference type="SUPFAM" id="SSF56436">
    <property type="entry name" value="C-type lectin-like"/>
    <property type="match status" value="1"/>
</dbReference>
<dbReference type="CDD" id="cd14014">
    <property type="entry name" value="STKc_PknB_like"/>
    <property type="match status" value="1"/>
</dbReference>
<evidence type="ECO:0000256" key="1">
    <source>
        <dbReference type="ARBA" id="ARBA00022679"/>
    </source>
</evidence>
<dbReference type="GO" id="GO:0004674">
    <property type="term" value="F:protein serine/threonine kinase activity"/>
    <property type="evidence" value="ECO:0007669"/>
    <property type="project" value="TreeGrafter"/>
</dbReference>
<dbReference type="InterPro" id="IPR011009">
    <property type="entry name" value="Kinase-like_dom_sf"/>
</dbReference>
<accession>A0A075K1X7</accession>
<evidence type="ECO:0000313" key="8">
    <source>
        <dbReference type="EMBL" id="AIF48219.1"/>
    </source>
</evidence>
<evidence type="ECO:0000313" key="9">
    <source>
        <dbReference type="Proteomes" id="UP000027987"/>
    </source>
</evidence>
<evidence type="ECO:0000259" key="7">
    <source>
        <dbReference type="PROSITE" id="PS50011"/>
    </source>
</evidence>
<protein>
    <submittedName>
        <fullName evidence="8">Protein kinase</fullName>
    </submittedName>
</protein>
<organism evidence="8 9">
    <name type="scientific">Dyella japonica A8</name>
    <dbReference type="NCBI Taxonomy" id="1217721"/>
    <lineage>
        <taxon>Bacteria</taxon>
        <taxon>Pseudomonadati</taxon>
        <taxon>Pseudomonadota</taxon>
        <taxon>Gammaproteobacteria</taxon>
        <taxon>Lysobacterales</taxon>
        <taxon>Rhodanobacteraceae</taxon>
        <taxon>Dyella</taxon>
    </lineage>
</organism>
<dbReference type="Pfam" id="PF00069">
    <property type="entry name" value="Pkinase"/>
    <property type="match status" value="1"/>
</dbReference>
<dbReference type="InterPro" id="IPR016187">
    <property type="entry name" value="CTDL_fold"/>
</dbReference>
<keyword evidence="4 5" id="KW-0067">ATP-binding</keyword>
<keyword evidence="9" id="KW-1185">Reference proteome</keyword>
<sequence>MAVPRALPLNELLDEFRAGRIALPALLEAIKTRGVLDEADYRAEVAQLEQMRDAGQLDADVVLAMIARLGAMRIIGARPPVDADATVVMPAVTPKPPPATPAPDPELTLVQPTAQPAPDDEMTMVKPHAPAAPAGGASPGDTSTRGTTSSLSSLGSWESIAAKEGGDYVTVGSLLKGRFHLERELGRGGMGVVYLAKDERKVEARDRDPYVAVKVLNDEFRRHPDSLIALQRESRRSQLLAHDNIVRVFDFDKDRTIVFMTMEFIDGSDLKSLIRERAYNGMPLAKARPLIEGMARALARAHAAGIVHSDFKPGNVMVTREGVPKVFDFGIARAGKFAGDAAGEQTVFDAGTLGALTPAYASLEMIRGGEPSPSDDIYALGCVSFELLTGKHPFDKVSAEVVLKEGRKPPAVPGLTRRQYRTLCDSVALNSAQRLKSAEALIEGLREVGLKERMGPYVLGGSLALVLLMAGGWGVTRYMHSHHLAKVIASFSATGKQRYANEVQAMQALSSLDEDDRKRVIIDQGEAIQNYLLSRIDAYWQPAQKRFDYAGAQRVLALRDQLRLYSPALDMKRGELERQRNELLNTLDTQLSKQIDAGAIFENQPDNVVATLTRIRAVDPGSALLKNAELELKYDVAISQSLAADRLDEAKQRLQLATRLFPGSARLQQRDAQLAADEQAATLRQVAAAAQATPGAQSLPDARRELASLVAKPATSADWEAAVTRAATPLQNDSAAETKRLFDALGDAMAGEASRVTDPMQVQRTLAWVNFGLQYAPRSPRLLEQRSRLDGLQQQMEAQLAKDSVAAEIDSRIESMRRAAAANDVAKAQESLDRVRSLQGNHPFLVNEGPQLLASAYLGQAREAFQRGRYQAAADITGQGVRALGNRADLRSARERYGFVAEVMQGGTSALAGTDYDRLKKQLTDLRKTDSTALDGLEADLKQRGQLPQGSFSARLEARKPAQASTAAPAEASSAAPTAAVATNAPAAQAAAKAAAGTTAAPATAAKSNANTPAGPDPCGVPALVGAGKACFDMLDGKRGPAMIVVPGVGSGGAYALSRAEITVNDFNRYCTATGQCHAMTVEDAELGNLPVSNISLSQAKAYAAWLTSSSGYTYRLPTDAEWLHAAQAGGSWKQSEDSNCIPPTANGSDVAGAPVAARGREPNPWGLINMSGNVWEWVTHDGATLVRGGSFNSYWSDCTVEARRADSGAPQKDVGFRVLRELK</sequence>
<feature type="domain" description="Protein kinase" evidence="7">
    <location>
        <begin position="179"/>
        <end position="458"/>
    </location>
</feature>
<dbReference type="PANTHER" id="PTHR43289:SF6">
    <property type="entry name" value="SERINE_THREONINE-PROTEIN KINASE NEKL-3"/>
    <property type="match status" value="1"/>
</dbReference>
<dbReference type="InterPro" id="IPR042095">
    <property type="entry name" value="SUMF_sf"/>
</dbReference>
<dbReference type="EMBL" id="CP008884">
    <property type="protein sequence ID" value="AIF48219.1"/>
    <property type="molecule type" value="Genomic_DNA"/>
</dbReference>
<keyword evidence="1" id="KW-0808">Transferase</keyword>
<dbReference type="STRING" id="1217721.HY57_13645"/>
<dbReference type="AlphaFoldDB" id="A0A075K1X7"/>
<name>A0A075K1X7_9GAMM</name>
<evidence type="ECO:0000256" key="5">
    <source>
        <dbReference type="PROSITE-ProRule" id="PRU10141"/>
    </source>
</evidence>
<keyword evidence="2 5" id="KW-0547">Nucleotide-binding</keyword>
<dbReference type="KEGG" id="dja:HY57_13645"/>
<reference evidence="8 9" key="1">
    <citation type="submission" date="2014-07" db="EMBL/GenBank/DDBJ databases">
        <title>Complete Genome Sequence of Dyella japonica Strain A8 Isolated from Malaysian Tropical Soil.</title>
        <authorList>
            <person name="Hui R.K.H."/>
            <person name="Chen J.-W."/>
            <person name="Chan K.-G."/>
            <person name="Leung F.C.C."/>
        </authorList>
    </citation>
    <scope>NUCLEOTIDE SEQUENCE [LARGE SCALE GENOMIC DNA]</scope>
    <source>
        <strain evidence="8 9">A8</strain>
    </source>
</reference>
<evidence type="ECO:0000256" key="6">
    <source>
        <dbReference type="SAM" id="MobiDB-lite"/>
    </source>
</evidence>
<dbReference type="Proteomes" id="UP000027987">
    <property type="component" value="Chromosome"/>
</dbReference>
<dbReference type="HOGENOM" id="CLU_007311_0_0_6"/>
<keyword evidence="3 8" id="KW-0418">Kinase</keyword>